<evidence type="ECO:0000259" key="11">
    <source>
        <dbReference type="SMART" id="SM00760"/>
    </source>
</evidence>
<keyword evidence="4 7" id="KW-0067">ATP-binding</keyword>
<feature type="region of interest" description="Disordered" evidence="9">
    <location>
        <begin position="84"/>
        <end position="127"/>
    </location>
</feature>
<dbReference type="InterPro" id="IPR027417">
    <property type="entry name" value="P-loop_NTPase"/>
</dbReference>
<dbReference type="CDD" id="cd06571">
    <property type="entry name" value="Bac_DnaA_C"/>
    <property type="match status" value="1"/>
</dbReference>
<dbReference type="PANTHER" id="PTHR30050">
    <property type="entry name" value="CHROMOSOMAL REPLICATION INITIATOR PROTEIN DNAA"/>
    <property type="match status" value="1"/>
</dbReference>
<feature type="domain" description="Chromosomal replication initiator DnaA C-terminal" evidence="11">
    <location>
        <begin position="370"/>
        <end position="439"/>
    </location>
</feature>
<dbReference type="EMBL" id="PUHY01000010">
    <property type="protein sequence ID" value="PQO34383.1"/>
    <property type="molecule type" value="Genomic_DNA"/>
</dbReference>
<comment type="caution">
    <text evidence="12">The sequence shown here is derived from an EMBL/GenBank/DDBJ whole genome shotgun (WGS) entry which is preliminary data.</text>
</comment>
<dbReference type="InterPro" id="IPR038454">
    <property type="entry name" value="DnaA_N_sf"/>
</dbReference>
<feature type="domain" description="AAA+ ATPase" evidence="10">
    <location>
        <begin position="159"/>
        <end position="292"/>
    </location>
</feature>
<comment type="similarity">
    <text evidence="8">Belongs to the DnaA family.</text>
</comment>
<dbReference type="CDD" id="cd00009">
    <property type="entry name" value="AAA"/>
    <property type="match status" value="1"/>
</dbReference>
<comment type="function">
    <text evidence="7">Plays an essential role in the initiation and regulation of chromosomal replication. ATP-DnaA binds to the origin of replication (oriC) to initiate formation of the DNA replication initiation complex once per cell cycle. Binds the DnaA box (a 9 base pair repeat at the origin) and separates the double-stranded (ds)DNA. Forms a right-handed helical filament on oriC DNA; dsDNA binds to the exterior of the filament while single-stranded (ss)DNA is stabiized in the filament's interior. The ATP-DnaA-oriC complex binds and stabilizes one strand of the AT-rich DNA unwinding element (DUE), permitting loading of DNA polymerase. After initiation quickly degrades to an ADP-DnaA complex that is not apt for DNA replication. Binds acidic phospholipids.</text>
</comment>
<dbReference type="GO" id="GO:0003688">
    <property type="term" value="F:DNA replication origin binding"/>
    <property type="evidence" value="ECO:0007669"/>
    <property type="project" value="TreeGrafter"/>
</dbReference>
<keyword evidence="5" id="KW-0446">Lipid-binding</keyword>
<dbReference type="InterPro" id="IPR013317">
    <property type="entry name" value="DnaA_dom"/>
</dbReference>
<evidence type="ECO:0000256" key="6">
    <source>
        <dbReference type="ARBA" id="ARBA00023125"/>
    </source>
</evidence>
<dbReference type="RefSeq" id="WP_105330114.1">
    <property type="nucleotide sequence ID" value="NZ_PUHY01000010.1"/>
</dbReference>
<keyword evidence="6 7" id="KW-0238">DNA-binding</keyword>
<evidence type="ECO:0000313" key="13">
    <source>
        <dbReference type="Proteomes" id="UP000238322"/>
    </source>
</evidence>
<evidence type="ECO:0000259" key="10">
    <source>
        <dbReference type="SMART" id="SM00382"/>
    </source>
</evidence>
<name>A0A2S8FQC5_9BACT</name>
<keyword evidence="2 7" id="KW-0235">DNA replication</keyword>
<evidence type="ECO:0000256" key="4">
    <source>
        <dbReference type="ARBA" id="ARBA00022840"/>
    </source>
</evidence>
<dbReference type="InterPro" id="IPR020591">
    <property type="entry name" value="Chromosome_initiator_DnaA-like"/>
</dbReference>
<dbReference type="InterPro" id="IPR013159">
    <property type="entry name" value="DnaA_C"/>
</dbReference>
<evidence type="ECO:0000256" key="5">
    <source>
        <dbReference type="ARBA" id="ARBA00023121"/>
    </source>
</evidence>
<dbReference type="InterPro" id="IPR010921">
    <property type="entry name" value="Trp_repressor/repl_initiator"/>
</dbReference>
<keyword evidence="3 7" id="KW-0547">Nucleotide-binding</keyword>
<evidence type="ECO:0000313" key="12">
    <source>
        <dbReference type="EMBL" id="PQO34383.1"/>
    </source>
</evidence>
<dbReference type="Gene3D" id="3.40.50.300">
    <property type="entry name" value="P-loop containing nucleotide triphosphate hydrolases"/>
    <property type="match status" value="1"/>
</dbReference>
<evidence type="ECO:0000256" key="7">
    <source>
        <dbReference type="RuleBase" id="RU000577"/>
    </source>
</evidence>
<dbReference type="SMART" id="SM00760">
    <property type="entry name" value="Bac_DnaA_C"/>
    <property type="match status" value="1"/>
</dbReference>
<dbReference type="Gene3D" id="3.30.300.180">
    <property type="match status" value="1"/>
</dbReference>
<protein>
    <recommendedName>
        <fullName evidence="7">Chromosomal replication initiator protein DnaA</fullName>
    </recommendedName>
</protein>
<evidence type="ECO:0000256" key="2">
    <source>
        <dbReference type="ARBA" id="ARBA00022705"/>
    </source>
</evidence>
<gene>
    <name evidence="12" type="ORF">C5Y83_12705</name>
</gene>
<dbReference type="InterPro" id="IPR003593">
    <property type="entry name" value="AAA+_ATPase"/>
</dbReference>
<dbReference type="Gene3D" id="1.10.1750.10">
    <property type="match status" value="1"/>
</dbReference>
<dbReference type="PRINTS" id="PR00051">
    <property type="entry name" value="DNAA"/>
</dbReference>
<dbReference type="GO" id="GO:0005886">
    <property type="term" value="C:plasma membrane"/>
    <property type="evidence" value="ECO:0007669"/>
    <property type="project" value="TreeGrafter"/>
</dbReference>
<evidence type="ECO:0000256" key="9">
    <source>
        <dbReference type="SAM" id="MobiDB-lite"/>
    </source>
</evidence>
<dbReference type="Pfam" id="PF00308">
    <property type="entry name" value="Bac_DnaA"/>
    <property type="match status" value="1"/>
</dbReference>
<accession>A0A2S8FQC5</accession>
<dbReference type="AlphaFoldDB" id="A0A2S8FQC5"/>
<sequence length="473" mass="52518">MVTEDIEILPALRLAMIERVGQDRFDLWFGNNNTQLRVSEGCLLIESTSRLNLDFLRKNFHEAVCQALSDVQLSGHQVIYREGQVPAKKAQGPSQQRAEKKMPATAKPVRASQPTTSSSASSPSSLPRRRFASLKEFVVSDCNSMAKTAATMVLQQPGQISPLYIHGPSGSGKTHLLEGIYGLAQQRKELGRVVYLSAEQFTTFFLEALQSSGVASFRRKYRDVGVLIIDDVQFFAGKRATKTELLHTLDAINRRGGQVILAGNQRPTELSALGTELVARFSSGLICKVDPLDDLCKETLVQRLAEKRGVPLNEPITHWLTRQLPGEGRLISGAINRLWAFNAVQGNSLTIPVLENLLADLIPQRSSMMRLDDVEEAVCRVFGVDTKLLRSQSKSRRASNPRMLAMWLARKHTGAALSDICQHFHRKSHSTVISAEKKVNKWLSDESIVQIADRSLKAKEAIELAEAELRTSR</sequence>
<dbReference type="Proteomes" id="UP000238322">
    <property type="component" value="Unassembled WGS sequence"/>
</dbReference>
<evidence type="ECO:0000256" key="3">
    <source>
        <dbReference type="ARBA" id="ARBA00022741"/>
    </source>
</evidence>
<dbReference type="OrthoDB" id="9807019at2"/>
<dbReference type="GO" id="GO:0006270">
    <property type="term" value="P:DNA replication initiation"/>
    <property type="evidence" value="ECO:0007669"/>
    <property type="project" value="InterPro"/>
</dbReference>
<dbReference type="SMART" id="SM00382">
    <property type="entry name" value="AAA"/>
    <property type="match status" value="1"/>
</dbReference>
<dbReference type="SUPFAM" id="SSF48295">
    <property type="entry name" value="TrpR-like"/>
    <property type="match status" value="1"/>
</dbReference>
<evidence type="ECO:0000256" key="8">
    <source>
        <dbReference type="RuleBase" id="RU004227"/>
    </source>
</evidence>
<feature type="compositionally biased region" description="Low complexity" evidence="9">
    <location>
        <begin position="110"/>
        <end position="126"/>
    </location>
</feature>
<keyword evidence="1" id="KW-0963">Cytoplasm</keyword>
<dbReference type="PANTHER" id="PTHR30050:SF2">
    <property type="entry name" value="CHROMOSOMAL REPLICATION INITIATOR PROTEIN DNAA"/>
    <property type="match status" value="1"/>
</dbReference>
<dbReference type="GO" id="GO:0005524">
    <property type="term" value="F:ATP binding"/>
    <property type="evidence" value="ECO:0007669"/>
    <property type="project" value="UniProtKB-KW"/>
</dbReference>
<evidence type="ECO:0000256" key="1">
    <source>
        <dbReference type="ARBA" id="ARBA00022490"/>
    </source>
</evidence>
<dbReference type="GO" id="GO:0006275">
    <property type="term" value="P:regulation of DNA replication"/>
    <property type="evidence" value="ECO:0007669"/>
    <property type="project" value="InterPro"/>
</dbReference>
<reference evidence="12 13" key="1">
    <citation type="submission" date="2018-02" db="EMBL/GenBank/DDBJ databases">
        <title>Comparative genomes isolates from brazilian mangrove.</title>
        <authorList>
            <person name="Araujo J.E."/>
            <person name="Taketani R.G."/>
            <person name="Silva M.C.P."/>
            <person name="Loureco M.V."/>
            <person name="Andreote F.D."/>
        </authorList>
    </citation>
    <scope>NUCLEOTIDE SEQUENCE [LARGE SCALE GENOMIC DNA]</scope>
    <source>
        <strain evidence="12 13">Hex-1 MGV</strain>
    </source>
</reference>
<dbReference type="SUPFAM" id="SSF52540">
    <property type="entry name" value="P-loop containing nucleoside triphosphate hydrolases"/>
    <property type="match status" value="1"/>
</dbReference>
<dbReference type="GO" id="GO:0008289">
    <property type="term" value="F:lipid binding"/>
    <property type="evidence" value="ECO:0007669"/>
    <property type="project" value="UniProtKB-KW"/>
</dbReference>
<dbReference type="Pfam" id="PF08299">
    <property type="entry name" value="Bac_DnaA_C"/>
    <property type="match status" value="1"/>
</dbReference>
<proteinExistence type="inferred from homology"/>
<organism evidence="12 13">
    <name type="scientific">Blastopirellula marina</name>
    <dbReference type="NCBI Taxonomy" id="124"/>
    <lineage>
        <taxon>Bacteria</taxon>
        <taxon>Pseudomonadati</taxon>
        <taxon>Planctomycetota</taxon>
        <taxon>Planctomycetia</taxon>
        <taxon>Pirellulales</taxon>
        <taxon>Pirellulaceae</taxon>
        <taxon>Blastopirellula</taxon>
    </lineage>
</organism>